<dbReference type="SMART" id="SM00242">
    <property type="entry name" value="MYSc"/>
    <property type="match status" value="1"/>
</dbReference>
<keyword evidence="9 20" id="KW-0547">Nucleotide-binding</keyword>
<keyword evidence="11" id="KW-0007">Acetylation</keyword>
<accession>A0A8C3EHR9</accession>
<dbReference type="FunFam" id="3.40.850.10:FF:000101">
    <property type="entry name" value="Slow myosin heavy chain 2"/>
    <property type="match status" value="1"/>
</dbReference>
<organism evidence="22 23">
    <name type="scientific">Corvus moneduloides</name>
    <name type="common">New Caledonian crow</name>
    <dbReference type="NCBI Taxonomy" id="1196302"/>
    <lineage>
        <taxon>Eukaryota</taxon>
        <taxon>Metazoa</taxon>
        <taxon>Chordata</taxon>
        <taxon>Craniata</taxon>
        <taxon>Vertebrata</taxon>
        <taxon>Euteleostomi</taxon>
        <taxon>Archelosauria</taxon>
        <taxon>Archosauria</taxon>
        <taxon>Dinosauria</taxon>
        <taxon>Saurischia</taxon>
        <taxon>Theropoda</taxon>
        <taxon>Coelurosauria</taxon>
        <taxon>Aves</taxon>
        <taxon>Neognathae</taxon>
        <taxon>Neoaves</taxon>
        <taxon>Telluraves</taxon>
        <taxon>Australaves</taxon>
        <taxon>Passeriformes</taxon>
        <taxon>Corvoidea</taxon>
        <taxon>Corvidae</taxon>
        <taxon>Corvus</taxon>
    </lineage>
</organism>
<dbReference type="FunFam" id="1.20.120.720:FF:000013">
    <property type="entry name" value="unconventional myosin-Ic isoform X2"/>
    <property type="match status" value="1"/>
</dbReference>
<keyword evidence="15 20" id="KW-0009">Actin-binding</keyword>
<feature type="domain" description="Myosin motor" evidence="21">
    <location>
        <begin position="25"/>
        <end position="713"/>
    </location>
</feature>
<evidence type="ECO:0000256" key="2">
    <source>
        <dbReference type="ARBA" id="ARBA00004541"/>
    </source>
</evidence>
<comment type="similarity">
    <text evidence="4 20">Belongs to the TRAFAC class myosin-kinesin ATPase superfamily. Myosin family.</text>
</comment>
<dbReference type="PROSITE" id="PS50096">
    <property type="entry name" value="IQ"/>
    <property type="match status" value="1"/>
</dbReference>
<keyword evidence="12 20" id="KW-0518">Myosin</keyword>
<evidence type="ECO:0000256" key="14">
    <source>
        <dbReference type="ARBA" id="ARBA00023175"/>
    </source>
</evidence>
<keyword evidence="23" id="KW-1185">Reference proteome</keyword>
<dbReference type="Gene3D" id="1.20.120.720">
    <property type="entry name" value="Myosin VI head, motor domain, U50 subdomain"/>
    <property type="match status" value="1"/>
</dbReference>
<dbReference type="GO" id="GO:0031410">
    <property type="term" value="C:cytoplasmic vesicle"/>
    <property type="evidence" value="ECO:0007669"/>
    <property type="project" value="UniProtKB-SubCell"/>
</dbReference>
<evidence type="ECO:0000313" key="22">
    <source>
        <dbReference type="Ensembl" id="ENSCMUP00000021830.2"/>
    </source>
</evidence>
<dbReference type="Pfam" id="PF00063">
    <property type="entry name" value="Myosin_head"/>
    <property type="match status" value="1"/>
</dbReference>
<dbReference type="InterPro" id="IPR036072">
    <property type="entry name" value="MYSc_Myo1"/>
</dbReference>
<keyword evidence="8" id="KW-0677">Repeat</keyword>
<dbReference type="GO" id="GO:0030048">
    <property type="term" value="P:actin filament-based movement"/>
    <property type="evidence" value="ECO:0007669"/>
    <property type="project" value="TreeGrafter"/>
</dbReference>
<keyword evidence="13" id="KW-0472">Membrane</keyword>
<accession>A0A8U7NYS2</accession>
<dbReference type="GO" id="GO:0016459">
    <property type="term" value="C:myosin complex"/>
    <property type="evidence" value="ECO:0007669"/>
    <property type="project" value="UniProtKB-KW"/>
</dbReference>
<evidence type="ECO:0000259" key="21">
    <source>
        <dbReference type="PROSITE" id="PS51456"/>
    </source>
</evidence>
<evidence type="ECO:0000256" key="1">
    <source>
        <dbReference type="ARBA" id="ARBA00004289"/>
    </source>
</evidence>
<dbReference type="InterPro" id="IPR001609">
    <property type="entry name" value="Myosin_head_motor_dom-like"/>
</dbReference>
<keyword evidence="10 20" id="KW-0067">ATP-binding</keyword>
<dbReference type="Gene3D" id="3.40.850.10">
    <property type="entry name" value="Kinesin motor domain"/>
    <property type="match status" value="1"/>
</dbReference>
<evidence type="ECO:0000313" key="23">
    <source>
        <dbReference type="Proteomes" id="UP000694553"/>
    </source>
</evidence>
<dbReference type="GO" id="GO:0000146">
    <property type="term" value="F:microfilament motor activity"/>
    <property type="evidence" value="ECO:0007669"/>
    <property type="project" value="TreeGrafter"/>
</dbReference>
<dbReference type="PANTHER" id="PTHR13140">
    <property type="entry name" value="MYOSIN"/>
    <property type="match status" value="1"/>
</dbReference>
<feature type="binding site" evidence="20">
    <location>
        <begin position="118"/>
        <end position="125"/>
    </location>
    <ligand>
        <name>ATP</name>
        <dbReference type="ChEBI" id="CHEBI:30616"/>
    </ligand>
</feature>
<evidence type="ECO:0000256" key="11">
    <source>
        <dbReference type="ARBA" id="ARBA00022990"/>
    </source>
</evidence>
<evidence type="ECO:0000256" key="18">
    <source>
        <dbReference type="ARBA" id="ARBA00068083"/>
    </source>
</evidence>
<evidence type="ECO:0000256" key="5">
    <source>
        <dbReference type="ARBA" id="ARBA00022475"/>
    </source>
</evidence>
<dbReference type="GO" id="GO:0005902">
    <property type="term" value="C:microvillus"/>
    <property type="evidence" value="ECO:0007669"/>
    <property type="project" value="TreeGrafter"/>
</dbReference>
<dbReference type="PRINTS" id="PR00193">
    <property type="entry name" value="MYOSINHEAVY"/>
</dbReference>
<dbReference type="FunFam" id="1.20.58.530:FF:000004">
    <property type="entry name" value="Unconventional myosin ID"/>
    <property type="match status" value="1"/>
</dbReference>
<keyword evidence="6" id="KW-0488">Methylation</keyword>
<name>A0A8C3EHR9_CORMO</name>
<dbReference type="GO" id="GO:0060171">
    <property type="term" value="C:stereocilium membrane"/>
    <property type="evidence" value="ECO:0007669"/>
    <property type="project" value="UniProtKB-SubCell"/>
</dbReference>
<dbReference type="GO" id="GO:0005524">
    <property type="term" value="F:ATP binding"/>
    <property type="evidence" value="ECO:0007669"/>
    <property type="project" value="UniProtKB-UniRule"/>
</dbReference>
<keyword evidence="14 20" id="KW-0505">Motor protein</keyword>
<dbReference type="CDD" id="cd01378">
    <property type="entry name" value="MYSc_Myo1"/>
    <property type="match status" value="1"/>
</dbReference>
<reference evidence="22" key="3">
    <citation type="submission" date="2025-09" db="UniProtKB">
        <authorList>
            <consortium name="Ensembl"/>
        </authorList>
    </citation>
    <scope>IDENTIFICATION</scope>
</reference>
<evidence type="ECO:0000256" key="20">
    <source>
        <dbReference type="PROSITE-ProRule" id="PRU00782"/>
    </source>
</evidence>
<comment type="subcellular location">
    <subcellularLocation>
        <location evidence="3">Cell projection</location>
        <location evidence="3">Ruffle membrane</location>
    </subcellularLocation>
    <subcellularLocation>
        <location evidence="1">Cell projection</location>
        <location evidence="1">Stereocilium membrane</location>
    </subcellularLocation>
    <subcellularLocation>
        <location evidence="2">Cytoplasmic vesicle</location>
    </subcellularLocation>
</comment>
<evidence type="ECO:0000256" key="19">
    <source>
        <dbReference type="ARBA" id="ARBA00078851"/>
    </source>
</evidence>
<dbReference type="FunFam" id="1.10.10.820:FF:000001">
    <property type="entry name" value="Myosin heavy chain"/>
    <property type="match status" value="1"/>
</dbReference>
<evidence type="ECO:0000256" key="9">
    <source>
        <dbReference type="ARBA" id="ARBA00022741"/>
    </source>
</evidence>
<evidence type="ECO:0000256" key="13">
    <source>
        <dbReference type="ARBA" id="ARBA00023136"/>
    </source>
</evidence>
<evidence type="ECO:0000256" key="15">
    <source>
        <dbReference type="ARBA" id="ARBA00023203"/>
    </source>
</evidence>
<dbReference type="Ensembl" id="ENSCMUT00000023437.2">
    <property type="protein sequence ID" value="ENSCMUP00000021830.2"/>
    <property type="gene ID" value="ENSCMUG00000010749.2"/>
</dbReference>
<protein>
    <recommendedName>
        <fullName evidence="18">Unconventional myosin-Ic</fullName>
    </recommendedName>
    <alternativeName>
        <fullName evidence="19">Myosin I beta</fullName>
    </alternativeName>
</protein>
<dbReference type="Gene3D" id="1.20.58.530">
    <property type="match status" value="1"/>
</dbReference>
<dbReference type="Gene3D" id="6.20.240.20">
    <property type="match status" value="1"/>
</dbReference>
<evidence type="ECO:0000256" key="12">
    <source>
        <dbReference type="ARBA" id="ARBA00023123"/>
    </source>
</evidence>
<evidence type="ECO:0000256" key="7">
    <source>
        <dbReference type="ARBA" id="ARBA00022490"/>
    </source>
</evidence>
<dbReference type="GO" id="GO:0006897">
    <property type="term" value="P:endocytosis"/>
    <property type="evidence" value="ECO:0007669"/>
    <property type="project" value="TreeGrafter"/>
</dbReference>
<evidence type="ECO:0000256" key="17">
    <source>
        <dbReference type="ARBA" id="ARBA00023329"/>
    </source>
</evidence>
<dbReference type="PANTHER" id="PTHR13140:SF255">
    <property type="entry name" value="UNCONVENTIONAL MYOSIN-IC"/>
    <property type="match status" value="1"/>
</dbReference>
<dbReference type="AlphaFoldDB" id="A0A8C3EHR9"/>
<dbReference type="InterPro" id="IPR036961">
    <property type="entry name" value="Kinesin_motor_dom_sf"/>
</dbReference>
<keyword evidence="7" id="KW-0963">Cytoplasm</keyword>
<keyword evidence="17" id="KW-0968">Cytoplasmic vesicle</keyword>
<dbReference type="PROSITE" id="PS51456">
    <property type="entry name" value="MYOSIN_MOTOR"/>
    <property type="match status" value="1"/>
</dbReference>
<reference evidence="23" key="1">
    <citation type="submission" date="2019-10" db="EMBL/GenBank/DDBJ databases">
        <title>Corvus moneduloides (New Caledonian crow) genome, bCorMon1, primary haplotype.</title>
        <authorList>
            <person name="Rutz C."/>
            <person name="Fungtammasan C."/>
            <person name="Mountcastle J."/>
            <person name="Formenti G."/>
            <person name="Chow W."/>
            <person name="Howe K."/>
            <person name="Steele M.P."/>
            <person name="Fernandes J."/>
            <person name="Gilbert M.T.P."/>
            <person name="Fedrigo O."/>
            <person name="Jarvis E.D."/>
            <person name="Gemmell N."/>
        </authorList>
    </citation>
    <scope>NUCLEOTIDE SEQUENCE [LARGE SCALE GENOMIC DNA]</scope>
</reference>
<evidence type="ECO:0000256" key="6">
    <source>
        <dbReference type="ARBA" id="ARBA00022481"/>
    </source>
</evidence>
<dbReference type="InterPro" id="IPR027417">
    <property type="entry name" value="P-loop_NTPase"/>
</dbReference>
<sequence length="957" mass="110041">SLQSKEANGIRLTMESALTARDRVGVQDFVLLENFTSEAAFIENLRKRFKENLIYTYIGSVLVSVNPYKELEIYTKQNMERYRGVSFYEVSPHLYAIADNSYRSLRTERKDQCILISGESGAGKTEATKKILQYYAVTCPASQQVETVKDRLLQSNPVLEAFGNAKTLRNDNSSRFGKYMDVQFDYRGAPVGGHILNYLLEKSRVVHQNHGERNFHIFYQLLEGGEEDLLRRLGLEKNPQQYHYLVKGHCARVSSINDKNEWKIMRRALSVISFNDSEDLLSIVASVLHLGNVQFAADEQGNAQVTTENQIKYLARLLAVDGSVLRDALIHKKIIAKGEELVSPLNLEQAAYARDALAKAIYGRTFSWLVNKVNKSLAYKASWRSTTVLGLLDIYGFEVFQHNSFEQFCINYCNEKLQQLFIELTLKSEQEEYESEGIAWEPVQYFNNKIICDLVEEKFKGIISILDEECLRPGDATDMTFLEKLEETVKNHPHFLTHKLADQKTRKSLGREEFRLSHYAGDVTYSVAGFLDKNNDLLFRNLKETMCNSENPIINQCFDRTELTDKKRPETAATQFKNSLSKLMEILMSKEPSYIRCMKPNDAKQADRFDEVLIRHQVKYLGLMENLRVRRAGFAYRRKYEVFLQRAGKLGLSPSLDCTSLPKISSPANSRYKSLLAVLVKHLGYKPEEYKMGRTKIFIRFPKTLFATEDALEVRKSSLNAESFVLFLAITIQSWWRGTLGRRKAAKRKWAVEIIRRFIKGFIYRNHPRCPENEYFLDYIRFSFLMNLKRNLPKNVLDKSWPTPPPSLCEVGMRPGVWEGNPGLEDCSFLGCGAFLEQKVIASEIFKGKKDNYPQSVPRLFINTRLVPVVKYDRRGYKARARQLLLTQSSAIVVEESRIKQRINYSNLTVTPKPRFLKHGLSYQGDVVLQSDHVIETLTKTAILANKINNVNINQGR</sequence>
<evidence type="ECO:0000256" key="4">
    <source>
        <dbReference type="ARBA" id="ARBA00008314"/>
    </source>
</evidence>
<reference evidence="22" key="2">
    <citation type="submission" date="2025-08" db="UniProtKB">
        <authorList>
            <consortium name="Ensembl"/>
        </authorList>
    </citation>
    <scope>IDENTIFICATION</scope>
</reference>
<dbReference type="SUPFAM" id="SSF52540">
    <property type="entry name" value="P-loop containing nucleoside triphosphate hydrolases"/>
    <property type="match status" value="1"/>
</dbReference>
<feature type="region of interest" description="Actin-binding" evidence="20">
    <location>
        <begin position="580"/>
        <end position="602"/>
    </location>
</feature>
<keyword evidence="5" id="KW-1003">Cell membrane</keyword>
<dbReference type="Gene3D" id="1.10.10.820">
    <property type="match status" value="1"/>
</dbReference>
<dbReference type="GO" id="GO:0051015">
    <property type="term" value="F:actin filament binding"/>
    <property type="evidence" value="ECO:0007669"/>
    <property type="project" value="TreeGrafter"/>
</dbReference>
<dbReference type="GO" id="GO:0032587">
    <property type="term" value="C:ruffle membrane"/>
    <property type="evidence" value="ECO:0007669"/>
    <property type="project" value="UniProtKB-SubCell"/>
</dbReference>
<evidence type="ECO:0000256" key="3">
    <source>
        <dbReference type="ARBA" id="ARBA00004632"/>
    </source>
</evidence>
<gene>
    <name evidence="22" type="primary">MYO1C</name>
</gene>
<dbReference type="GO" id="GO:0007015">
    <property type="term" value="P:actin filament organization"/>
    <property type="evidence" value="ECO:0007669"/>
    <property type="project" value="TreeGrafter"/>
</dbReference>
<evidence type="ECO:0000256" key="8">
    <source>
        <dbReference type="ARBA" id="ARBA00022737"/>
    </source>
</evidence>
<dbReference type="Gene3D" id="1.20.5.190">
    <property type="match status" value="1"/>
</dbReference>
<dbReference type="Proteomes" id="UP000694553">
    <property type="component" value="Unassembled WGS sequence"/>
</dbReference>
<keyword evidence="16" id="KW-0966">Cell projection</keyword>
<proteinExistence type="inferred from homology"/>
<evidence type="ECO:0000256" key="10">
    <source>
        <dbReference type="ARBA" id="ARBA00022840"/>
    </source>
</evidence>
<evidence type="ECO:0000256" key="16">
    <source>
        <dbReference type="ARBA" id="ARBA00023273"/>
    </source>
</evidence>